<dbReference type="Pfam" id="PF01584">
    <property type="entry name" value="CheW"/>
    <property type="match status" value="1"/>
</dbReference>
<protein>
    <recommendedName>
        <fullName evidence="4">Chemotaxis protein CheA</fullName>
        <ecNumber evidence="3">2.7.13.3</ecNumber>
    </recommendedName>
</protein>
<evidence type="ECO:0000256" key="10">
    <source>
        <dbReference type="ARBA" id="ARBA00022777"/>
    </source>
</evidence>
<dbReference type="AlphaFoldDB" id="C8W0W2"/>
<comment type="function">
    <text evidence="13">Involved in the transmission of sensory signals from the chemoreceptors to the flagellar motors. CheA is autophosphorylated; it can transfer its phosphate group to either CheB or CheY.</text>
</comment>
<gene>
    <name evidence="18" type="ordered locus">Dtox_0611</name>
</gene>
<keyword evidence="7 14" id="KW-0597">Phosphoprotein</keyword>
<keyword evidence="11" id="KW-0067">ATP-binding</keyword>
<dbReference type="OrthoDB" id="9803176at2"/>
<dbReference type="InterPro" id="IPR010808">
    <property type="entry name" value="CheA_P2-bd"/>
</dbReference>
<keyword evidence="9" id="KW-0547">Nucleotide-binding</keyword>
<evidence type="ECO:0000259" key="17">
    <source>
        <dbReference type="PROSITE" id="PS50894"/>
    </source>
</evidence>
<evidence type="ECO:0000256" key="4">
    <source>
        <dbReference type="ARBA" id="ARBA00021495"/>
    </source>
</evidence>
<feature type="domain" description="Histidine kinase" evidence="15">
    <location>
        <begin position="341"/>
        <end position="545"/>
    </location>
</feature>
<dbReference type="GO" id="GO:0006935">
    <property type="term" value="P:chemotaxis"/>
    <property type="evidence" value="ECO:0007669"/>
    <property type="project" value="UniProtKB-KW"/>
</dbReference>
<dbReference type="InterPro" id="IPR004105">
    <property type="entry name" value="CheA-like_dim"/>
</dbReference>
<evidence type="ECO:0000256" key="2">
    <source>
        <dbReference type="ARBA" id="ARBA00004496"/>
    </source>
</evidence>
<feature type="domain" description="HPt" evidence="17">
    <location>
        <begin position="3"/>
        <end position="110"/>
    </location>
</feature>
<dbReference type="PROSITE" id="PS50109">
    <property type="entry name" value="HIS_KIN"/>
    <property type="match status" value="1"/>
</dbReference>
<dbReference type="KEGG" id="dae:Dtox_0611"/>
<name>C8W0W2_DESAS</name>
<evidence type="ECO:0000256" key="14">
    <source>
        <dbReference type="PROSITE-ProRule" id="PRU00110"/>
    </source>
</evidence>
<evidence type="ECO:0000256" key="7">
    <source>
        <dbReference type="ARBA" id="ARBA00022553"/>
    </source>
</evidence>
<dbReference type="InterPro" id="IPR036061">
    <property type="entry name" value="CheW-like_dom_sf"/>
</dbReference>
<comment type="catalytic activity">
    <reaction evidence="1">
        <text>ATP + protein L-histidine = ADP + protein N-phospho-L-histidine.</text>
        <dbReference type="EC" id="2.7.13.3"/>
    </reaction>
</comment>
<evidence type="ECO:0000313" key="18">
    <source>
        <dbReference type="EMBL" id="ACV61531.1"/>
    </source>
</evidence>
<proteinExistence type="predicted"/>
<dbReference type="SUPFAM" id="SSF50341">
    <property type="entry name" value="CheW-like"/>
    <property type="match status" value="1"/>
</dbReference>
<dbReference type="SMART" id="SM00073">
    <property type="entry name" value="HPT"/>
    <property type="match status" value="1"/>
</dbReference>
<dbReference type="Proteomes" id="UP000002217">
    <property type="component" value="Chromosome"/>
</dbReference>
<feature type="modified residue" description="Phosphohistidine" evidence="14">
    <location>
        <position position="51"/>
    </location>
</feature>
<dbReference type="InterPro" id="IPR002545">
    <property type="entry name" value="CheW-lke_dom"/>
</dbReference>
<dbReference type="Pfam" id="PF02895">
    <property type="entry name" value="H-kinase_dim"/>
    <property type="match status" value="1"/>
</dbReference>
<evidence type="ECO:0000256" key="12">
    <source>
        <dbReference type="ARBA" id="ARBA00023012"/>
    </source>
</evidence>
<evidence type="ECO:0000256" key="5">
    <source>
        <dbReference type="ARBA" id="ARBA00022490"/>
    </source>
</evidence>
<dbReference type="HOGENOM" id="CLU_000650_3_6_9"/>
<evidence type="ECO:0000256" key="9">
    <source>
        <dbReference type="ARBA" id="ARBA00022741"/>
    </source>
</evidence>
<dbReference type="SUPFAM" id="SSF47384">
    <property type="entry name" value="Homodimeric domain of signal transducing histidine kinase"/>
    <property type="match status" value="1"/>
</dbReference>
<dbReference type="GO" id="GO:0005737">
    <property type="term" value="C:cytoplasm"/>
    <property type="evidence" value="ECO:0007669"/>
    <property type="project" value="UniProtKB-SubCell"/>
</dbReference>
<keyword evidence="10 18" id="KW-0418">Kinase</keyword>
<dbReference type="Pfam" id="PF01627">
    <property type="entry name" value="Hpt"/>
    <property type="match status" value="1"/>
</dbReference>
<dbReference type="SMART" id="SM01231">
    <property type="entry name" value="H-kinase_dim"/>
    <property type="match status" value="1"/>
</dbReference>
<comment type="subcellular location">
    <subcellularLocation>
        <location evidence="2">Cytoplasm</location>
    </subcellularLocation>
</comment>
<evidence type="ECO:0000259" key="15">
    <source>
        <dbReference type="PROSITE" id="PS50109"/>
    </source>
</evidence>
<dbReference type="eggNOG" id="COG0643">
    <property type="taxonomic scope" value="Bacteria"/>
</dbReference>
<dbReference type="SUPFAM" id="SSF47226">
    <property type="entry name" value="Histidine-containing phosphotransfer domain, HPT domain"/>
    <property type="match status" value="1"/>
</dbReference>
<organism evidence="18 19">
    <name type="scientific">Desulfofarcimen acetoxidans (strain ATCC 49208 / DSM 771 / KCTC 5769 / VKM B-1644 / 5575)</name>
    <name type="common">Desulfotomaculum acetoxidans</name>
    <dbReference type="NCBI Taxonomy" id="485916"/>
    <lineage>
        <taxon>Bacteria</taxon>
        <taxon>Bacillati</taxon>
        <taxon>Bacillota</taxon>
        <taxon>Clostridia</taxon>
        <taxon>Eubacteriales</taxon>
        <taxon>Peptococcaceae</taxon>
        <taxon>Desulfofarcimen</taxon>
    </lineage>
</organism>
<dbReference type="InterPro" id="IPR005467">
    <property type="entry name" value="His_kinase_dom"/>
</dbReference>
<dbReference type="InterPro" id="IPR035891">
    <property type="entry name" value="CheY-binding_CheA"/>
</dbReference>
<dbReference type="EC" id="2.7.13.3" evidence="3"/>
<keyword evidence="5" id="KW-0963">Cytoplasm</keyword>
<dbReference type="SUPFAM" id="SSF55052">
    <property type="entry name" value="CheY-binding domain of CheA"/>
    <property type="match status" value="1"/>
</dbReference>
<sequence length="683" mass="76336">MSDNFSSDPMLEMFIFETNQFTEQLEQIILDSEKSCGFDTASINEIFRIMHTIKGSAAMMLYNNISGLAHSMEDLFYVLREEKPRNVNYSGISDIVLEGVDFIKNEIAKLENGKPSTGDALALVEVIEAFVTKIKSCNDIAETPVNTAAEEQQKFYISPQALPITTANNTYEAVITFDEGCEMENIRAFSVVHSLKEKNVVLEFEPPDIIDNENSAGIIRQEGFRIVFRTNMTIEEARTLLINETLFLRELEINVVETPAEPVKKRKEIVLEDDLPEDLAVAGSVESEDAQPGSKQSFISVNILKLDRLLDLVGELVISEAMVLRNPEITVLQIESFQKAARQLEKITSELQDTVMSIRMVPLSTTFHKMNRIVRDMSKKLGKNVQLAIIGEETEVDKNIIEHISDPLMHLIRNAVDHGLETTEERLAAGKPETGTVTLEANNEGGDVWIIVRDDGRGLNRKTIIEKARESSLLKKNENELSEREVYSLILMPGFSTKERVTEFSGRGVGMDVVVRNIEKVGGQILIDSSPGTGSVISIKIPLTLAIINGMAVKVGKSSYVIPTTMIRESFRAREEDVIRDPDNNEMILIRGDCYPIIRLHKYYKKKEAVTNMQEGIIVMVENEFRGACLFADELLGEQQVVVKSLPRYIKKVKGIAGCTLLGDGSISLILDVANIINQGEER</sequence>
<dbReference type="InterPro" id="IPR008207">
    <property type="entry name" value="Sig_transdc_His_kin_Hpt_dom"/>
</dbReference>
<dbReference type="InterPro" id="IPR004358">
    <property type="entry name" value="Sig_transdc_His_kin-like_C"/>
</dbReference>
<dbReference type="InterPro" id="IPR003594">
    <property type="entry name" value="HATPase_dom"/>
</dbReference>
<dbReference type="CDD" id="cd00088">
    <property type="entry name" value="HPT"/>
    <property type="match status" value="1"/>
</dbReference>
<dbReference type="Gene3D" id="3.30.565.10">
    <property type="entry name" value="Histidine kinase-like ATPase, C-terminal domain"/>
    <property type="match status" value="1"/>
</dbReference>
<dbReference type="Gene3D" id="1.10.287.560">
    <property type="entry name" value="Histidine kinase CheA-like, homodimeric domain"/>
    <property type="match status" value="1"/>
</dbReference>
<dbReference type="InterPro" id="IPR051315">
    <property type="entry name" value="Bact_Chemotaxis_CheA"/>
</dbReference>
<feature type="domain" description="CheW-like" evidence="16">
    <location>
        <begin position="547"/>
        <end position="682"/>
    </location>
</feature>
<evidence type="ECO:0000256" key="1">
    <source>
        <dbReference type="ARBA" id="ARBA00000085"/>
    </source>
</evidence>
<dbReference type="InterPro" id="IPR036097">
    <property type="entry name" value="HisK_dim/P_sf"/>
</dbReference>
<dbReference type="InterPro" id="IPR037006">
    <property type="entry name" value="CheA-like_homodim_sf"/>
</dbReference>
<dbReference type="Pfam" id="PF02518">
    <property type="entry name" value="HATPase_c"/>
    <property type="match status" value="1"/>
</dbReference>
<dbReference type="CDD" id="cd16916">
    <property type="entry name" value="HATPase_CheA-like"/>
    <property type="match status" value="1"/>
</dbReference>
<dbReference type="InterPro" id="IPR036890">
    <property type="entry name" value="HATPase_C_sf"/>
</dbReference>
<dbReference type="Gene3D" id="1.20.120.160">
    <property type="entry name" value="HPT domain"/>
    <property type="match status" value="1"/>
</dbReference>
<dbReference type="Pfam" id="PF07194">
    <property type="entry name" value="P2"/>
    <property type="match status" value="1"/>
</dbReference>
<evidence type="ECO:0000256" key="8">
    <source>
        <dbReference type="ARBA" id="ARBA00022679"/>
    </source>
</evidence>
<evidence type="ECO:0000256" key="6">
    <source>
        <dbReference type="ARBA" id="ARBA00022500"/>
    </source>
</evidence>
<dbReference type="EMBL" id="CP001720">
    <property type="protein sequence ID" value="ACV61531.1"/>
    <property type="molecule type" value="Genomic_DNA"/>
</dbReference>
<dbReference type="InterPro" id="IPR036641">
    <property type="entry name" value="HPT_dom_sf"/>
</dbReference>
<evidence type="ECO:0000259" key="16">
    <source>
        <dbReference type="PROSITE" id="PS50851"/>
    </source>
</evidence>
<dbReference type="GO" id="GO:0000155">
    <property type="term" value="F:phosphorelay sensor kinase activity"/>
    <property type="evidence" value="ECO:0007669"/>
    <property type="project" value="InterPro"/>
</dbReference>
<dbReference type="RefSeq" id="WP_015756250.1">
    <property type="nucleotide sequence ID" value="NC_013216.1"/>
</dbReference>
<dbReference type="PANTHER" id="PTHR43395">
    <property type="entry name" value="SENSOR HISTIDINE KINASE CHEA"/>
    <property type="match status" value="1"/>
</dbReference>
<keyword evidence="12" id="KW-0902">Two-component regulatory system</keyword>
<accession>C8W0W2</accession>
<keyword evidence="8" id="KW-0808">Transferase</keyword>
<evidence type="ECO:0000313" key="19">
    <source>
        <dbReference type="Proteomes" id="UP000002217"/>
    </source>
</evidence>
<dbReference type="Gene3D" id="2.30.30.40">
    <property type="entry name" value="SH3 Domains"/>
    <property type="match status" value="1"/>
</dbReference>
<dbReference type="SMART" id="SM00260">
    <property type="entry name" value="CheW"/>
    <property type="match status" value="1"/>
</dbReference>
<dbReference type="SMART" id="SM00387">
    <property type="entry name" value="HATPase_c"/>
    <property type="match status" value="1"/>
</dbReference>
<dbReference type="PROSITE" id="PS50894">
    <property type="entry name" value="HPT"/>
    <property type="match status" value="1"/>
</dbReference>
<keyword evidence="6" id="KW-0145">Chemotaxis</keyword>
<dbReference type="GO" id="GO:0005524">
    <property type="term" value="F:ATP binding"/>
    <property type="evidence" value="ECO:0007669"/>
    <property type="project" value="UniProtKB-KW"/>
</dbReference>
<keyword evidence="19" id="KW-1185">Reference proteome</keyword>
<dbReference type="PRINTS" id="PR00344">
    <property type="entry name" value="BCTRLSENSOR"/>
</dbReference>
<dbReference type="PANTHER" id="PTHR43395:SF10">
    <property type="entry name" value="CHEMOTAXIS PROTEIN CHEA"/>
    <property type="match status" value="1"/>
</dbReference>
<evidence type="ECO:0000256" key="13">
    <source>
        <dbReference type="ARBA" id="ARBA00035100"/>
    </source>
</evidence>
<dbReference type="STRING" id="485916.Dtox_0611"/>
<evidence type="ECO:0000256" key="3">
    <source>
        <dbReference type="ARBA" id="ARBA00012438"/>
    </source>
</evidence>
<dbReference type="SUPFAM" id="SSF55874">
    <property type="entry name" value="ATPase domain of HSP90 chaperone/DNA topoisomerase II/histidine kinase"/>
    <property type="match status" value="1"/>
</dbReference>
<evidence type="ECO:0000256" key="11">
    <source>
        <dbReference type="ARBA" id="ARBA00022840"/>
    </source>
</evidence>
<dbReference type="PROSITE" id="PS50851">
    <property type="entry name" value="CHEW"/>
    <property type="match status" value="1"/>
</dbReference>
<reference evidence="18 19" key="1">
    <citation type="journal article" date="2009" name="Stand. Genomic Sci.">
        <title>Complete genome sequence of Desulfotomaculum acetoxidans type strain (5575).</title>
        <authorList>
            <person name="Spring S."/>
            <person name="Lapidus A."/>
            <person name="Schroder M."/>
            <person name="Gleim D."/>
            <person name="Sims D."/>
            <person name="Meincke L."/>
            <person name="Glavina Del Rio T."/>
            <person name="Tice H."/>
            <person name="Copeland A."/>
            <person name="Cheng J.F."/>
            <person name="Lucas S."/>
            <person name="Chen F."/>
            <person name="Nolan M."/>
            <person name="Bruce D."/>
            <person name="Goodwin L."/>
            <person name="Pitluck S."/>
            <person name="Ivanova N."/>
            <person name="Mavromatis K."/>
            <person name="Mikhailova N."/>
            <person name="Pati A."/>
            <person name="Chen A."/>
            <person name="Palaniappan K."/>
            <person name="Land M."/>
            <person name="Hauser L."/>
            <person name="Chang Y.J."/>
            <person name="Jeffries C.D."/>
            <person name="Chain P."/>
            <person name="Saunders E."/>
            <person name="Brettin T."/>
            <person name="Detter J.C."/>
            <person name="Goker M."/>
            <person name="Bristow J."/>
            <person name="Eisen J.A."/>
            <person name="Markowitz V."/>
            <person name="Hugenholtz P."/>
            <person name="Kyrpides N.C."/>
            <person name="Klenk H.P."/>
            <person name="Han C."/>
        </authorList>
    </citation>
    <scope>NUCLEOTIDE SEQUENCE [LARGE SCALE GENOMIC DNA]</scope>
    <source>
        <strain evidence="19">ATCC 49208 / DSM 771 / VKM B-1644</strain>
    </source>
</reference>
<dbReference type="FunFam" id="3.30.565.10:FF:000016">
    <property type="entry name" value="Chemotaxis protein CheA, putative"/>
    <property type="match status" value="1"/>
</dbReference>